<dbReference type="FunCoup" id="T1G4P5">
    <property type="interactions" value="35"/>
</dbReference>
<dbReference type="PANTHER" id="PTHR23511">
    <property type="entry name" value="SYNAPTIC VESICLE GLYCOPROTEIN 2"/>
    <property type="match status" value="1"/>
</dbReference>
<reference evidence="10" key="3">
    <citation type="submission" date="2015-06" db="UniProtKB">
        <authorList>
            <consortium name="EnsemblMetazoa"/>
        </authorList>
    </citation>
    <scope>IDENTIFICATION</scope>
</reference>
<evidence type="ECO:0000256" key="6">
    <source>
        <dbReference type="ARBA" id="ARBA00023136"/>
    </source>
</evidence>
<feature type="transmembrane region" description="Helical" evidence="7">
    <location>
        <begin position="68"/>
        <end position="91"/>
    </location>
</feature>
<evidence type="ECO:0000256" key="1">
    <source>
        <dbReference type="ARBA" id="ARBA00004141"/>
    </source>
</evidence>
<feature type="transmembrane region" description="Helical" evidence="7">
    <location>
        <begin position="186"/>
        <end position="206"/>
    </location>
</feature>
<dbReference type="EMBL" id="KB096830">
    <property type="protein sequence ID" value="ESO01017.1"/>
    <property type="molecule type" value="Genomic_DNA"/>
</dbReference>
<dbReference type="InterPro" id="IPR020846">
    <property type="entry name" value="MFS_dom"/>
</dbReference>
<evidence type="ECO:0000313" key="11">
    <source>
        <dbReference type="Proteomes" id="UP000015101"/>
    </source>
</evidence>
<reference evidence="9 11" key="2">
    <citation type="journal article" date="2013" name="Nature">
        <title>Insights into bilaterian evolution from three spiralian genomes.</title>
        <authorList>
            <person name="Simakov O."/>
            <person name="Marletaz F."/>
            <person name="Cho S.J."/>
            <person name="Edsinger-Gonzales E."/>
            <person name="Havlak P."/>
            <person name="Hellsten U."/>
            <person name="Kuo D.H."/>
            <person name="Larsson T."/>
            <person name="Lv J."/>
            <person name="Arendt D."/>
            <person name="Savage R."/>
            <person name="Osoegawa K."/>
            <person name="de Jong P."/>
            <person name="Grimwood J."/>
            <person name="Chapman J.A."/>
            <person name="Shapiro H."/>
            <person name="Aerts A."/>
            <person name="Otillar R.P."/>
            <person name="Terry A.Y."/>
            <person name="Boore J.L."/>
            <person name="Grigoriev I.V."/>
            <person name="Lindberg D.R."/>
            <person name="Seaver E.C."/>
            <person name="Weisblat D.A."/>
            <person name="Putnam N.H."/>
            <person name="Rokhsar D.S."/>
        </authorList>
    </citation>
    <scope>NUCLEOTIDE SEQUENCE</scope>
</reference>
<sequence length="495" mass="55326">MVESCQLLDKSNSSQFTVEEAIDHIGFGKFQIKLVLICGLFSATDALEMLLLSVLSPELRCEWKLEDWQVASITTVVFIGMFFGSAVLGSYCDKLGRLPVMKLAAALILYFGLLTAACPNYWWILVIRGLVGFGFGGGIQSFTLLCEYLPSKYRAKILTMYNIMWSSGALFEIFMAYLIIPTLGWRVLVIVSALPSLITLLTIWTLPESARYLLSLGKTKEVLKVLEYIAKSNGSQVPRGTLIYNKKLVRGSFKDLFNKEYFRTTVQLMIVWFGVAFVYYGVILSQSEILEMGGVCGEWKSKQEGCKCSRHHWSDYVSMIVATFGEFVVLPLNFLMVDKIGRRMTIASNFLIAGIFYLLVQICANVTLLTALMFGVRTFITGVFNTIYIYTGEVFPTTVRSFALGSCSAMGRIGCMITPFIAQVLMGFSLQLAIWLYGLLCILCAIVTYCLPIETRGREMPVSFAISKLFNFYMTPLTKTFSSNHTSADTSRGVP</sequence>
<evidence type="ECO:0000256" key="3">
    <source>
        <dbReference type="ARBA" id="ARBA00022448"/>
    </source>
</evidence>
<feature type="transmembrane region" description="Helical" evidence="7">
    <location>
        <begin position="368"/>
        <end position="390"/>
    </location>
</feature>
<keyword evidence="6 7" id="KW-0472">Membrane</keyword>
<dbReference type="STRING" id="6412.T1G4P5"/>
<keyword evidence="3" id="KW-0813">Transport</keyword>
<dbReference type="EnsemblMetazoa" id="HelroT82229">
    <property type="protein sequence ID" value="HelroP82229"/>
    <property type="gene ID" value="HelroG82229"/>
</dbReference>
<feature type="transmembrane region" description="Helical" evidence="7">
    <location>
        <begin position="34"/>
        <end position="56"/>
    </location>
</feature>
<dbReference type="InterPro" id="IPR036259">
    <property type="entry name" value="MFS_trans_sf"/>
</dbReference>
<dbReference type="InterPro" id="IPR005828">
    <property type="entry name" value="MFS_sugar_transport-like"/>
</dbReference>
<feature type="transmembrane region" description="Helical" evidence="7">
    <location>
        <begin position="161"/>
        <end position="180"/>
    </location>
</feature>
<dbReference type="CTD" id="20216043"/>
<dbReference type="GeneID" id="20216043"/>
<dbReference type="OMA" id="IGMFEVI"/>
<dbReference type="SUPFAM" id="SSF103473">
    <property type="entry name" value="MFS general substrate transporter"/>
    <property type="match status" value="1"/>
</dbReference>
<accession>T1G4P5</accession>
<evidence type="ECO:0000256" key="4">
    <source>
        <dbReference type="ARBA" id="ARBA00022692"/>
    </source>
</evidence>
<feature type="transmembrane region" description="Helical" evidence="7">
    <location>
        <begin position="432"/>
        <end position="451"/>
    </location>
</feature>
<dbReference type="GO" id="GO:0016020">
    <property type="term" value="C:membrane"/>
    <property type="evidence" value="ECO:0007669"/>
    <property type="project" value="UniProtKB-SubCell"/>
</dbReference>
<feature type="transmembrane region" description="Helical" evidence="7">
    <location>
        <begin position="261"/>
        <end position="282"/>
    </location>
</feature>
<evidence type="ECO:0000256" key="5">
    <source>
        <dbReference type="ARBA" id="ARBA00022989"/>
    </source>
</evidence>
<dbReference type="Gene3D" id="1.20.1250.20">
    <property type="entry name" value="MFS general substrate transporter like domains"/>
    <property type="match status" value="1"/>
</dbReference>
<dbReference type="HOGENOM" id="CLU_001265_46_0_1"/>
<dbReference type="OrthoDB" id="4139357at2759"/>
<dbReference type="GO" id="GO:0022857">
    <property type="term" value="F:transmembrane transporter activity"/>
    <property type="evidence" value="ECO:0007669"/>
    <property type="project" value="InterPro"/>
</dbReference>
<dbReference type="KEGG" id="hro:HELRODRAFT_82229"/>
<dbReference type="RefSeq" id="XP_009020729.1">
    <property type="nucleotide sequence ID" value="XM_009022481.1"/>
</dbReference>
<keyword evidence="4 7" id="KW-0812">Transmembrane</keyword>
<feature type="transmembrane region" description="Helical" evidence="7">
    <location>
        <begin position="103"/>
        <end position="124"/>
    </location>
</feature>
<dbReference type="EMBL" id="AMQM01005128">
    <property type="status" value="NOT_ANNOTATED_CDS"/>
    <property type="molecule type" value="Genomic_DNA"/>
</dbReference>
<name>T1G4P5_HELRO</name>
<keyword evidence="11" id="KW-1185">Reference proteome</keyword>
<evidence type="ECO:0000313" key="9">
    <source>
        <dbReference type="EMBL" id="ESO01017.1"/>
    </source>
</evidence>
<feature type="transmembrane region" description="Helical" evidence="7">
    <location>
        <begin position="316"/>
        <end position="337"/>
    </location>
</feature>
<evidence type="ECO:0000259" key="8">
    <source>
        <dbReference type="PROSITE" id="PS50850"/>
    </source>
</evidence>
<reference evidence="11" key="1">
    <citation type="submission" date="2012-12" db="EMBL/GenBank/DDBJ databases">
        <authorList>
            <person name="Hellsten U."/>
            <person name="Grimwood J."/>
            <person name="Chapman J.A."/>
            <person name="Shapiro H."/>
            <person name="Aerts A."/>
            <person name="Otillar R.P."/>
            <person name="Terry A.Y."/>
            <person name="Boore J.L."/>
            <person name="Simakov O."/>
            <person name="Marletaz F."/>
            <person name="Cho S.-J."/>
            <person name="Edsinger-Gonzales E."/>
            <person name="Havlak P."/>
            <person name="Kuo D.-H."/>
            <person name="Larsson T."/>
            <person name="Lv J."/>
            <person name="Arendt D."/>
            <person name="Savage R."/>
            <person name="Osoegawa K."/>
            <person name="de Jong P."/>
            <person name="Lindberg D.R."/>
            <person name="Seaver E.C."/>
            <person name="Weisblat D.A."/>
            <person name="Putnam N.H."/>
            <person name="Grigoriev I.V."/>
            <person name="Rokhsar D.S."/>
        </authorList>
    </citation>
    <scope>NUCLEOTIDE SEQUENCE</scope>
</reference>
<dbReference type="AlphaFoldDB" id="T1G4P5"/>
<dbReference type="PROSITE" id="PS50850">
    <property type="entry name" value="MFS"/>
    <property type="match status" value="1"/>
</dbReference>
<dbReference type="Pfam" id="PF00083">
    <property type="entry name" value="Sugar_tr"/>
    <property type="match status" value="1"/>
</dbReference>
<dbReference type="PANTHER" id="PTHR23511:SF45">
    <property type="entry name" value="SVOP LIKE"/>
    <property type="match status" value="1"/>
</dbReference>
<feature type="transmembrane region" description="Helical" evidence="7">
    <location>
        <begin position="402"/>
        <end position="426"/>
    </location>
</feature>
<keyword evidence="5 7" id="KW-1133">Transmembrane helix</keyword>
<evidence type="ECO:0000256" key="2">
    <source>
        <dbReference type="ARBA" id="ARBA00008335"/>
    </source>
</evidence>
<dbReference type="InParanoid" id="T1G4P5"/>
<protein>
    <recommendedName>
        <fullName evidence="8">Major facilitator superfamily (MFS) profile domain-containing protein</fullName>
    </recommendedName>
</protein>
<organism evidence="10 11">
    <name type="scientific">Helobdella robusta</name>
    <name type="common">Californian leech</name>
    <dbReference type="NCBI Taxonomy" id="6412"/>
    <lineage>
        <taxon>Eukaryota</taxon>
        <taxon>Metazoa</taxon>
        <taxon>Spiralia</taxon>
        <taxon>Lophotrochozoa</taxon>
        <taxon>Annelida</taxon>
        <taxon>Clitellata</taxon>
        <taxon>Hirudinea</taxon>
        <taxon>Rhynchobdellida</taxon>
        <taxon>Glossiphoniidae</taxon>
        <taxon>Helobdella</taxon>
    </lineage>
</organism>
<feature type="transmembrane region" description="Helical" evidence="7">
    <location>
        <begin position="130"/>
        <end position="149"/>
    </location>
</feature>
<evidence type="ECO:0000256" key="7">
    <source>
        <dbReference type="SAM" id="Phobius"/>
    </source>
</evidence>
<feature type="transmembrane region" description="Helical" evidence="7">
    <location>
        <begin position="344"/>
        <end position="362"/>
    </location>
</feature>
<dbReference type="eggNOG" id="KOG0253">
    <property type="taxonomic scope" value="Eukaryota"/>
</dbReference>
<gene>
    <name evidence="10" type="primary">20216043</name>
    <name evidence="9" type="ORF">HELRODRAFT_82229</name>
</gene>
<proteinExistence type="inferred from homology"/>
<comment type="subcellular location">
    <subcellularLocation>
        <location evidence="1">Membrane</location>
        <topology evidence="1">Multi-pass membrane protein</topology>
    </subcellularLocation>
</comment>
<dbReference type="Proteomes" id="UP000015101">
    <property type="component" value="Unassembled WGS sequence"/>
</dbReference>
<evidence type="ECO:0000313" key="10">
    <source>
        <dbReference type="EnsemblMetazoa" id="HelroP82229"/>
    </source>
</evidence>
<feature type="domain" description="Major facilitator superfamily (MFS) profile" evidence="8">
    <location>
        <begin position="34"/>
        <end position="456"/>
    </location>
</feature>
<comment type="similarity">
    <text evidence="2">Belongs to the major facilitator superfamily.</text>
</comment>